<evidence type="ECO:0000256" key="1">
    <source>
        <dbReference type="SAM" id="Phobius"/>
    </source>
</evidence>
<evidence type="ECO:0000313" key="3">
    <source>
        <dbReference type="Proteomes" id="UP000292564"/>
    </source>
</evidence>
<name>A0A4Q7ZQI6_9ACTN</name>
<comment type="caution">
    <text evidence="2">The sequence shown here is derived from an EMBL/GenBank/DDBJ whole genome shotgun (WGS) entry which is preliminary data.</text>
</comment>
<dbReference type="OrthoDB" id="4350935at2"/>
<gene>
    <name evidence="2" type="ORF">EV385_5288</name>
</gene>
<protein>
    <submittedName>
        <fullName evidence="2">Uncharacterized protein</fullName>
    </submittedName>
</protein>
<sequence>MFLAAPHVRASANVQQVALFAHLAALVLGFGAVLTLDWFGLMWLLRRQTLTAVVQVAQGVHLPIWLGLGGLAISGVVLAPDTSAPLTIVKLVAVFAVAINGLCGWQVQRRLVDLNGNIPPRGLLLAAALVVMISQAGWWTATAVGFLNTQR</sequence>
<keyword evidence="3" id="KW-1185">Reference proteome</keyword>
<dbReference type="Proteomes" id="UP000292564">
    <property type="component" value="Unassembled WGS sequence"/>
</dbReference>
<dbReference type="EMBL" id="SHKY01000001">
    <property type="protein sequence ID" value="RZU53367.1"/>
    <property type="molecule type" value="Genomic_DNA"/>
</dbReference>
<reference evidence="2 3" key="1">
    <citation type="submission" date="2019-02" db="EMBL/GenBank/DDBJ databases">
        <title>Sequencing the genomes of 1000 actinobacteria strains.</title>
        <authorList>
            <person name="Klenk H.-P."/>
        </authorList>
    </citation>
    <scope>NUCLEOTIDE SEQUENCE [LARGE SCALE GENOMIC DNA]</scope>
    <source>
        <strain evidence="2 3">DSM 45162</strain>
    </source>
</reference>
<feature type="transmembrane region" description="Helical" evidence="1">
    <location>
        <begin position="123"/>
        <end position="147"/>
    </location>
</feature>
<accession>A0A4Q7ZQI6</accession>
<proteinExistence type="predicted"/>
<evidence type="ECO:0000313" key="2">
    <source>
        <dbReference type="EMBL" id="RZU53367.1"/>
    </source>
</evidence>
<keyword evidence="1" id="KW-1133">Transmembrane helix</keyword>
<dbReference type="RefSeq" id="WP_130511860.1">
    <property type="nucleotide sequence ID" value="NZ_SHKY01000001.1"/>
</dbReference>
<feature type="transmembrane region" description="Helical" evidence="1">
    <location>
        <begin position="20"/>
        <end position="44"/>
    </location>
</feature>
<keyword evidence="1" id="KW-0812">Transmembrane</keyword>
<feature type="transmembrane region" description="Helical" evidence="1">
    <location>
        <begin position="84"/>
        <end position="103"/>
    </location>
</feature>
<organism evidence="2 3">
    <name type="scientific">Krasilnikovia cinnamomea</name>
    <dbReference type="NCBI Taxonomy" id="349313"/>
    <lineage>
        <taxon>Bacteria</taxon>
        <taxon>Bacillati</taxon>
        <taxon>Actinomycetota</taxon>
        <taxon>Actinomycetes</taxon>
        <taxon>Micromonosporales</taxon>
        <taxon>Micromonosporaceae</taxon>
        <taxon>Krasilnikovia</taxon>
    </lineage>
</organism>
<keyword evidence="1" id="KW-0472">Membrane</keyword>
<dbReference type="AlphaFoldDB" id="A0A4Q7ZQI6"/>
<feature type="transmembrane region" description="Helical" evidence="1">
    <location>
        <begin position="56"/>
        <end position="78"/>
    </location>
</feature>